<sequence length="31" mass="3345">MLSMEMMKSGIGIDGEGISTMSMSRSVSFPF</sequence>
<dbReference type="EMBL" id="GGEC01005937">
    <property type="protein sequence ID" value="MBW86420.1"/>
    <property type="molecule type" value="Transcribed_RNA"/>
</dbReference>
<dbReference type="AlphaFoldDB" id="A0A2P2IZ08"/>
<reference evidence="1" key="1">
    <citation type="submission" date="2018-02" db="EMBL/GenBank/DDBJ databases">
        <title>Rhizophora mucronata_Transcriptome.</title>
        <authorList>
            <person name="Meera S.P."/>
            <person name="Sreeshan A."/>
            <person name="Augustine A."/>
        </authorList>
    </citation>
    <scope>NUCLEOTIDE SEQUENCE</scope>
    <source>
        <tissue evidence="1">Leaf</tissue>
    </source>
</reference>
<evidence type="ECO:0000313" key="1">
    <source>
        <dbReference type="EMBL" id="MBW86420.1"/>
    </source>
</evidence>
<name>A0A2P2IZ08_RHIMU</name>
<organism evidence="1">
    <name type="scientific">Rhizophora mucronata</name>
    <name type="common">Asiatic mangrove</name>
    <dbReference type="NCBI Taxonomy" id="61149"/>
    <lineage>
        <taxon>Eukaryota</taxon>
        <taxon>Viridiplantae</taxon>
        <taxon>Streptophyta</taxon>
        <taxon>Embryophyta</taxon>
        <taxon>Tracheophyta</taxon>
        <taxon>Spermatophyta</taxon>
        <taxon>Magnoliopsida</taxon>
        <taxon>eudicotyledons</taxon>
        <taxon>Gunneridae</taxon>
        <taxon>Pentapetalae</taxon>
        <taxon>rosids</taxon>
        <taxon>fabids</taxon>
        <taxon>Malpighiales</taxon>
        <taxon>Rhizophoraceae</taxon>
        <taxon>Rhizophora</taxon>
    </lineage>
</organism>
<protein>
    <submittedName>
        <fullName evidence="1">Uncharacterized protein</fullName>
    </submittedName>
</protein>
<accession>A0A2P2IZ08</accession>
<proteinExistence type="predicted"/>